<dbReference type="GO" id="GO:0005886">
    <property type="term" value="C:plasma membrane"/>
    <property type="evidence" value="ECO:0007669"/>
    <property type="project" value="UniProtKB-SubCell"/>
</dbReference>
<feature type="transmembrane region" description="Helical" evidence="8">
    <location>
        <begin position="137"/>
        <end position="158"/>
    </location>
</feature>
<evidence type="ECO:0000256" key="8">
    <source>
        <dbReference type="SAM" id="Phobius"/>
    </source>
</evidence>
<comment type="subcellular location">
    <subcellularLocation>
        <location evidence="1">Cell membrane</location>
        <topology evidence="1">Multi-pass membrane protein</topology>
    </subcellularLocation>
</comment>
<accession>A0A1I6M113</accession>
<evidence type="ECO:0000313" key="10">
    <source>
        <dbReference type="Proteomes" id="UP000198824"/>
    </source>
</evidence>
<dbReference type="AlphaFoldDB" id="A0A1I6M113"/>
<dbReference type="InterPro" id="IPR007227">
    <property type="entry name" value="Cell_shape_determining_MreD"/>
</dbReference>
<keyword evidence="3" id="KW-1003">Cell membrane</keyword>
<keyword evidence="7 8" id="KW-0472">Membrane</keyword>
<name>A0A1I6M113_9SPHN</name>
<feature type="transmembrane region" description="Helical" evidence="8">
    <location>
        <begin position="74"/>
        <end position="93"/>
    </location>
</feature>
<organism evidence="9 10">
    <name type="scientific">Sphingomonas jatrophae</name>
    <dbReference type="NCBI Taxonomy" id="1166337"/>
    <lineage>
        <taxon>Bacteria</taxon>
        <taxon>Pseudomonadati</taxon>
        <taxon>Pseudomonadota</taxon>
        <taxon>Alphaproteobacteria</taxon>
        <taxon>Sphingomonadales</taxon>
        <taxon>Sphingomonadaceae</taxon>
        <taxon>Sphingomonas</taxon>
    </lineage>
</organism>
<evidence type="ECO:0000256" key="4">
    <source>
        <dbReference type="ARBA" id="ARBA00022692"/>
    </source>
</evidence>
<feature type="transmembrane region" description="Helical" evidence="8">
    <location>
        <begin position="109"/>
        <end position="131"/>
    </location>
</feature>
<keyword evidence="10" id="KW-1185">Reference proteome</keyword>
<evidence type="ECO:0000313" key="9">
    <source>
        <dbReference type="EMBL" id="SFS09318.1"/>
    </source>
</evidence>
<evidence type="ECO:0000256" key="5">
    <source>
        <dbReference type="ARBA" id="ARBA00022960"/>
    </source>
</evidence>
<keyword evidence="4 8" id="KW-0812">Transmembrane</keyword>
<evidence type="ECO:0000256" key="3">
    <source>
        <dbReference type="ARBA" id="ARBA00022475"/>
    </source>
</evidence>
<dbReference type="EMBL" id="FOZG01000003">
    <property type="protein sequence ID" value="SFS09318.1"/>
    <property type="molecule type" value="Genomic_DNA"/>
</dbReference>
<evidence type="ECO:0000256" key="1">
    <source>
        <dbReference type="ARBA" id="ARBA00004651"/>
    </source>
</evidence>
<keyword evidence="6 8" id="KW-1133">Transmembrane helix</keyword>
<proteinExistence type="inferred from homology"/>
<sequence length="165" mass="17959">MPPSADLPRVPLRTRMTPAASVLAASLLAALPVIATAAVLPPFGLLALLAWRLLRPELWPVWAALPFGLFDDLVSGQPLGSGMASWTCVFLAIDRLDRRFPQRGWRFDWWIAAAASIFVLVAGMLAAALPLTMVPTILPQIAITILAFPAVSRTVAALDRWRLKR</sequence>
<dbReference type="Proteomes" id="UP000198824">
    <property type="component" value="Unassembled WGS sequence"/>
</dbReference>
<evidence type="ECO:0000256" key="2">
    <source>
        <dbReference type="ARBA" id="ARBA00007776"/>
    </source>
</evidence>
<evidence type="ECO:0000256" key="7">
    <source>
        <dbReference type="ARBA" id="ARBA00023136"/>
    </source>
</evidence>
<comment type="similarity">
    <text evidence="2">Belongs to the MreD family.</text>
</comment>
<evidence type="ECO:0000256" key="6">
    <source>
        <dbReference type="ARBA" id="ARBA00022989"/>
    </source>
</evidence>
<keyword evidence="5" id="KW-0133">Cell shape</keyword>
<dbReference type="RefSeq" id="WP_093316138.1">
    <property type="nucleotide sequence ID" value="NZ_FOZG01000003.1"/>
</dbReference>
<dbReference type="GO" id="GO:0008360">
    <property type="term" value="P:regulation of cell shape"/>
    <property type="evidence" value="ECO:0007669"/>
    <property type="project" value="UniProtKB-KW"/>
</dbReference>
<dbReference type="STRING" id="1166337.SAMN05192580_3252"/>
<feature type="transmembrane region" description="Helical" evidence="8">
    <location>
        <begin position="21"/>
        <end position="54"/>
    </location>
</feature>
<dbReference type="Pfam" id="PF04093">
    <property type="entry name" value="MreD"/>
    <property type="match status" value="1"/>
</dbReference>
<reference evidence="9 10" key="1">
    <citation type="submission" date="2016-10" db="EMBL/GenBank/DDBJ databases">
        <authorList>
            <person name="de Groot N.N."/>
        </authorList>
    </citation>
    <scope>NUCLEOTIDE SEQUENCE [LARGE SCALE GENOMIC DNA]</scope>
    <source>
        <strain evidence="9 10">S5-249</strain>
    </source>
</reference>
<dbReference type="OrthoDB" id="7426601at2"/>
<gene>
    <name evidence="9" type="ORF">SAMN05192580_3252</name>
</gene>
<protein>
    <submittedName>
        <fullName evidence="9">Rod shape-determining protein MreD</fullName>
    </submittedName>
</protein>